<dbReference type="Proteomes" id="UP000824134">
    <property type="component" value="Unassembled WGS sequence"/>
</dbReference>
<comment type="caution">
    <text evidence="1">The sequence shown here is derived from an EMBL/GenBank/DDBJ whole genome shotgun (WGS) entry which is preliminary data.</text>
</comment>
<evidence type="ECO:0000313" key="2">
    <source>
        <dbReference type="Proteomes" id="UP000824134"/>
    </source>
</evidence>
<organism evidence="1 2">
    <name type="scientific">Candidatus Rothia avicola</name>
    <dbReference type="NCBI Taxonomy" id="2840478"/>
    <lineage>
        <taxon>Bacteria</taxon>
        <taxon>Bacillati</taxon>
        <taxon>Actinomycetota</taxon>
        <taxon>Actinomycetes</taxon>
        <taxon>Micrococcales</taxon>
        <taxon>Micrococcaceae</taxon>
        <taxon>Rothia</taxon>
    </lineage>
</organism>
<reference evidence="1" key="1">
    <citation type="journal article" date="2021" name="PeerJ">
        <title>Extensive microbial diversity within the chicken gut microbiome revealed by metagenomics and culture.</title>
        <authorList>
            <person name="Gilroy R."/>
            <person name="Ravi A."/>
            <person name="Getino M."/>
            <person name="Pursley I."/>
            <person name="Horton D.L."/>
            <person name="Alikhan N.F."/>
            <person name="Baker D."/>
            <person name="Gharbi K."/>
            <person name="Hall N."/>
            <person name="Watson M."/>
            <person name="Adriaenssens E.M."/>
            <person name="Foster-Nyarko E."/>
            <person name="Jarju S."/>
            <person name="Secka A."/>
            <person name="Antonio M."/>
            <person name="Oren A."/>
            <person name="Chaudhuri R.R."/>
            <person name="La Ragione R."/>
            <person name="Hildebrand F."/>
            <person name="Pallen M.J."/>
        </authorList>
    </citation>
    <scope>NUCLEOTIDE SEQUENCE</scope>
    <source>
        <strain evidence="1">ChiHjej12B11-9195</strain>
    </source>
</reference>
<name>A0A9D1ZSW5_9MICC</name>
<evidence type="ECO:0000313" key="1">
    <source>
        <dbReference type="EMBL" id="HIY94811.1"/>
    </source>
</evidence>
<dbReference type="AlphaFoldDB" id="A0A9D1ZSW5"/>
<accession>A0A9D1ZSW5</accession>
<dbReference type="EMBL" id="DXCN01000035">
    <property type="protein sequence ID" value="HIY94811.1"/>
    <property type="molecule type" value="Genomic_DNA"/>
</dbReference>
<gene>
    <name evidence="1" type="ORF">H9821_03995</name>
</gene>
<reference evidence="1" key="2">
    <citation type="submission" date="2021-04" db="EMBL/GenBank/DDBJ databases">
        <authorList>
            <person name="Gilroy R."/>
        </authorList>
    </citation>
    <scope>NUCLEOTIDE SEQUENCE</scope>
    <source>
        <strain evidence="1">ChiHjej12B11-9195</strain>
    </source>
</reference>
<proteinExistence type="predicted"/>
<sequence length="159" mass="17982">MSKPDFPPRYRPLLAEGAELSELTREPLIIKNTPVIALIIMCDLDTPPVENTSPTLSVSIAQYLKLQDGSLIKLDMDRGLTSFWHGNPNTPRKWRQTADKAIQELLTIVKADVPHQIDFPWEEYVKAATQRGIDIDEAKLRALPYQVTFSDALMKAYGF</sequence>
<protein>
    <submittedName>
        <fullName evidence="1">Uncharacterized protein</fullName>
    </submittedName>
</protein>